<dbReference type="PROSITE" id="PS50151">
    <property type="entry name" value="UVR"/>
    <property type="match status" value="1"/>
</dbReference>
<evidence type="ECO:0000259" key="16">
    <source>
        <dbReference type="PROSITE" id="PS51192"/>
    </source>
</evidence>
<feature type="short sequence motif" description="Beta-hairpin" evidence="12">
    <location>
        <begin position="90"/>
        <end position="113"/>
    </location>
</feature>
<dbReference type="InterPro" id="IPR001650">
    <property type="entry name" value="Helicase_C-like"/>
</dbReference>
<dbReference type="GO" id="GO:0006289">
    <property type="term" value="P:nucleotide-excision repair"/>
    <property type="evidence" value="ECO:0007669"/>
    <property type="project" value="UniProtKB-UniRule"/>
</dbReference>
<name>A0A1F5ZXA5_9BACT</name>
<feature type="coiled-coil region" evidence="14">
    <location>
        <begin position="254"/>
        <end position="281"/>
    </location>
</feature>
<dbReference type="InterPro" id="IPR001943">
    <property type="entry name" value="UVR_dom"/>
</dbReference>
<feature type="binding site" evidence="12">
    <location>
        <begin position="37"/>
        <end position="44"/>
    </location>
    <ligand>
        <name>ATP</name>
        <dbReference type="ChEBI" id="CHEBI:30616"/>
    </ligand>
</feature>
<dbReference type="PANTHER" id="PTHR24029:SF0">
    <property type="entry name" value="UVRABC SYSTEM PROTEIN B"/>
    <property type="match status" value="1"/>
</dbReference>
<dbReference type="InterPro" id="IPR014001">
    <property type="entry name" value="Helicase_ATP-bd"/>
</dbReference>
<keyword evidence="8 12" id="KW-0267">Excision nuclease</keyword>
<evidence type="ECO:0000313" key="18">
    <source>
        <dbReference type="EMBL" id="OGG17098.1"/>
    </source>
</evidence>
<dbReference type="PANTHER" id="PTHR24029">
    <property type="entry name" value="UVRABC SYSTEM PROTEIN B"/>
    <property type="match status" value="1"/>
</dbReference>
<dbReference type="GO" id="GO:0016887">
    <property type="term" value="F:ATP hydrolysis activity"/>
    <property type="evidence" value="ECO:0007669"/>
    <property type="project" value="InterPro"/>
</dbReference>
<accession>A0A1F5ZXA5</accession>
<dbReference type="Pfam" id="PF12344">
    <property type="entry name" value="UvrB"/>
    <property type="match status" value="1"/>
</dbReference>
<keyword evidence="9 12" id="KW-0234">DNA repair</keyword>
<evidence type="ECO:0000256" key="6">
    <source>
        <dbReference type="ARBA" id="ARBA00022769"/>
    </source>
</evidence>
<dbReference type="InterPro" id="IPR004807">
    <property type="entry name" value="UvrB"/>
</dbReference>
<comment type="domain">
    <text evidence="12">The beta-hairpin motif is involved in DNA binding.</text>
</comment>
<evidence type="ECO:0000256" key="5">
    <source>
        <dbReference type="ARBA" id="ARBA00022763"/>
    </source>
</evidence>
<dbReference type="InterPro" id="IPR006935">
    <property type="entry name" value="Helicase/UvrB_N"/>
</dbReference>
<evidence type="ECO:0000259" key="15">
    <source>
        <dbReference type="PROSITE" id="PS50151"/>
    </source>
</evidence>
<evidence type="ECO:0000256" key="1">
    <source>
        <dbReference type="ARBA" id="ARBA00004496"/>
    </source>
</evidence>
<keyword evidence="4 12" id="KW-0547">Nucleotide-binding</keyword>
<proteinExistence type="inferred from homology"/>
<dbReference type="InterPro" id="IPR036876">
    <property type="entry name" value="UVR_dom_sf"/>
</dbReference>
<dbReference type="AlphaFoldDB" id="A0A1F5ZXA5"/>
<evidence type="ECO:0000256" key="4">
    <source>
        <dbReference type="ARBA" id="ARBA00022741"/>
    </source>
</evidence>
<comment type="similarity">
    <text evidence="2 12 13">Belongs to the UvrB family.</text>
</comment>
<evidence type="ECO:0000256" key="3">
    <source>
        <dbReference type="ARBA" id="ARBA00022490"/>
    </source>
</evidence>
<dbReference type="GO" id="GO:0009380">
    <property type="term" value="C:excinuclease repair complex"/>
    <property type="evidence" value="ECO:0007669"/>
    <property type="project" value="InterPro"/>
</dbReference>
<evidence type="ECO:0000256" key="10">
    <source>
        <dbReference type="ARBA" id="ARBA00026033"/>
    </source>
</evidence>
<evidence type="ECO:0000256" key="9">
    <source>
        <dbReference type="ARBA" id="ARBA00023204"/>
    </source>
</evidence>
<keyword evidence="14" id="KW-0175">Coiled coil</keyword>
<dbReference type="SUPFAM" id="SSF52540">
    <property type="entry name" value="P-loop containing nucleoside triphosphate hydrolases"/>
    <property type="match status" value="2"/>
</dbReference>
<evidence type="ECO:0000256" key="7">
    <source>
        <dbReference type="ARBA" id="ARBA00022840"/>
    </source>
</evidence>
<dbReference type="GO" id="GO:0009432">
    <property type="term" value="P:SOS response"/>
    <property type="evidence" value="ECO:0007669"/>
    <property type="project" value="UniProtKB-UniRule"/>
</dbReference>
<evidence type="ECO:0000256" key="8">
    <source>
        <dbReference type="ARBA" id="ARBA00022881"/>
    </source>
</evidence>
<dbReference type="Gene3D" id="3.40.50.300">
    <property type="entry name" value="P-loop containing nucleotide triphosphate hydrolases"/>
    <property type="match status" value="3"/>
</dbReference>
<comment type="subunit">
    <text evidence="10 12 13">Forms a heterotetramer with UvrA during the search for lesions. Interacts with UvrC in an incision complex.</text>
</comment>
<dbReference type="GO" id="GO:0009381">
    <property type="term" value="F:excinuclease ABC activity"/>
    <property type="evidence" value="ECO:0007669"/>
    <property type="project" value="UniProtKB-UniRule"/>
</dbReference>
<dbReference type="EMBL" id="MFJL01000003">
    <property type="protein sequence ID" value="OGG17098.1"/>
    <property type="molecule type" value="Genomic_DNA"/>
</dbReference>
<dbReference type="GO" id="GO:0005737">
    <property type="term" value="C:cytoplasm"/>
    <property type="evidence" value="ECO:0007669"/>
    <property type="project" value="UniProtKB-SubCell"/>
</dbReference>
<organism evidence="18 19">
    <name type="scientific">Candidatus Gottesmanbacteria bacterium RIFCSPHIGHO2_02_FULL_39_11</name>
    <dbReference type="NCBI Taxonomy" id="1798382"/>
    <lineage>
        <taxon>Bacteria</taxon>
        <taxon>Candidatus Gottesmaniibacteriota</taxon>
    </lineage>
</organism>
<evidence type="ECO:0000256" key="11">
    <source>
        <dbReference type="ARBA" id="ARBA00029504"/>
    </source>
</evidence>
<dbReference type="SMART" id="SM00490">
    <property type="entry name" value="HELICc"/>
    <property type="match status" value="1"/>
</dbReference>
<evidence type="ECO:0000256" key="2">
    <source>
        <dbReference type="ARBA" id="ARBA00008533"/>
    </source>
</evidence>
<evidence type="ECO:0000313" key="19">
    <source>
        <dbReference type="Proteomes" id="UP000176923"/>
    </source>
</evidence>
<dbReference type="GO" id="GO:0005524">
    <property type="term" value="F:ATP binding"/>
    <property type="evidence" value="ECO:0007669"/>
    <property type="project" value="UniProtKB-UniRule"/>
</dbReference>
<dbReference type="Proteomes" id="UP000176923">
    <property type="component" value="Unassembled WGS sequence"/>
</dbReference>
<keyword evidence="5 12" id="KW-0227">DNA damage</keyword>
<dbReference type="PROSITE" id="PS51194">
    <property type="entry name" value="HELICASE_CTER"/>
    <property type="match status" value="1"/>
</dbReference>
<keyword evidence="7 12" id="KW-0067">ATP-binding</keyword>
<dbReference type="Pfam" id="PF02151">
    <property type="entry name" value="UVR"/>
    <property type="match status" value="1"/>
</dbReference>
<dbReference type="Pfam" id="PF04851">
    <property type="entry name" value="ResIII"/>
    <property type="match status" value="1"/>
</dbReference>
<dbReference type="HAMAP" id="MF_00204">
    <property type="entry name" value="UvrB"/>
    <property type="match status" value="1"/>
</dbReference>
<keyword evidence="6 12" id="KW-0228">DNA excision</keyword>
<dbReference type="NCBIfam" id="NF003673">
    <property type="entry name" value="PRK05298.1"/>
    <property type="match status" value="1"/>
</dbReference>
<evidence type="ECO:0000256" key="13">
    <source>
        <dbReference type="RuleBase" id="RU003587"/>
    </source>
</evidence>
<evidence type="ECO:0000256" key="14">
    <source>
        <dbReference type="SAM" id="Coils"/>
    </source>
</evidence>
<gene>
    <name evidence="12" type="primary">uvrB</name>
    <name evidence="18" type="ORF">A3D77_05625</name>
</gene>
<evidence type="ECO:0000256" key="12">
    <source>
        <dbReference type="HAMAP-Rule" id="MF_00204"/>
    </source>
</evidence>
<protein>
    <recommendedName>
        <fullName evidence="11 12">UvrABC system protein B</fullName>
        <shortName evidence="12">Protein UvrB</shortName>
    </recommendedName>
    <alternativeName>
        <fullName evidence="12">Excinuclease ABC subunit B</fullName>
    </alternativeName>
</protein>
<dbReference type="PROSITE" id="PS51192">
    <property type="entry name" value="HELICASE_ATP_BIND_1"/>
    <property type="match status" value="1"/>
</dbReference>
<keyword evidence="3 12" id="KW-0963">Cytoplasm</keyword>
<feature type="domain" description="Helicase ATP-binding" evidence="16">
    <location>
        <begin position="24"/>
        <end position="180"/>
    </location>
</feature>
<comment type="caution">
    <text evidence="18">The sequence shown here is derived from an EMBL/GenBank/DDBJ whole genome shotgun (WGS) entry which is preliminary data.</text>
</comment>
<feature type="domain" description="Helicase C-terminal" evidence="17">
    <location>
        <begin position="451"/>
        <end position="632"/>
    </location>
</feature>
<dbReference type="NCBIfam" id="TIGR00631">
    <property type="entry name" value="uvrb"/>
    <property type="match status" value="1"/>
</dbReference>
<dbReference type="Pfam" id="PF17757">
    <property type="entry name" value="UvrB_inter"/>
    <property type="match status" value="1"/>
</dbReference>
<dbReference type="InterPro" id="IPR041471">
    <property type="entry name" value="UvrB_inter"/>
</dbReference>
<dbReference type="Gene3D" id="4.10.860.10">
    <property type="entry name" value="UVR domain"/>
    <property type="match status" value="1"/>
</dbReference>
<dbReference type="InterPro" id="IPR027417">
    <property type="entry name" value="P-loop_NTPase"/>
</dbReference>
<sequence length="716" mass="81829">MDFQLKSSFKPTGDQPKAIKSLLKGFSAGLSEQVLLGVTGSGKTFTMANVIAHLNKPTLIVSHNKTLAAQLYQEFRDFFPKNAVSYFVSYYDYYQPEAYVPQSDTYIEKETEINEEIDKLRLAATTNLLTRRDTIIVASVSCIYNLGSPKEYGNFVLEMAVGMKVARESIFSRLLDLQYEKTNFEFTRGSFRVRGDIIDVFLAYEDSALRIAYENNTITGISRFDPITGKTTEELKVMVIYPAKHFMADPNKNKDVFNQIKEDLDKRVKELKMQGKLLEAHRLSQKVNYDLEMIQEIGYVNGIENYSRYFDGRKPGDSPYTLLDYFRHPYGKDWILMIDESHMSIPQIRGMYNGDRSRKQTLIDFGFRLPSALDNRPLTFTEFLVRQPQTLYVSATPSEYEIEKARSSVVIPTKVGIYPGSRVKPGMTVNPIAEQLIRPTGIVDPEIMIRPIEGQVIDLAREAILRKKKGERVLVTCLTKRMAEDLAEFLHEKKYMDLPEFKDVKKDEYPSVTYLHSDVLTLERSDILDELRGGKYDVLVGINLLREGLDLPEVSLVAILDADKEGFLRSQTSLVQTMGRAARHISGTVILYADIVTGSMERAIKEITRRRTIQLHYNRTHHITPVQVSKPIREKLIEHKPDENRPLVLALDTKKKVHYEKLLAIPTDSLTPKDTGRLIKKLEASMKDAATELNFELAATLRDKIRDIKFESNLVK</sequence>
<dbReference type="InterPro" id="IPR024759">
    <property type="entry name" value="UvrB_YAD/RRR_dom"/>
</dbReference>
<comment type="subcellular location">
    <subcellularLocation>
        <location evidence="1 12 13">Cytoplasm</location>
    </subcellularLocation>
</comment>
<reference evidence="18 19" key="1">
    <citation type="journal article" date="2016" name="Nat. Commun.">
        <title>Thousands of microbial genomes shed light on interconnected biogeochemical processes in an aquifer system.</title>
        <authorList>
            <person name="Anantharaman K."/>
            <person name="Brown C.T."/>
            <person name="Hug L.A."/>
            <person name="Sharon I."/>
            <person name="Castelle C.J."/>
            <person name="Probst A.J."/>
            <person name="Thomas B.C."/>
            <person name="Singh A."/>
            <person name="Wilkins M.J."/>
            <person name="Karaoz U."/>
            <person name="Brodie E.L."/>
            <person name="Williams K.H."/>
            <person name="Hubbard S.S."/>
            <person name="Banfield J.F."/>
        </authorList>
    </citation>
    <scope>NUCLEOTIDE SEQUENCE [LARGE SCALE GENOMIC DNA]</scope>
</reference>
<keyword evidence="12 13" id="KW-0742">SOS response</keyword>
<feature type="domain" description="UVR" evidence="15">
    <location>
        <begin position="676"/>
        <end position="711"/>
    </location>
</feature>
<dbReference type="GO" id="GO:0003677">
    <property type="term" value="F:DNA binding"/>
    <property type="evidence" value="ECO:0007669"/>
    <property type="project" value="UniProtKB-UniRule"/>
</dbReference>
<comment type="function">
    <text evidence="12">The UvrABC repair system catalyzes the recognition and processing of DNA lesions. A damage recognition complex composed of 2 UvrA and 2 UvrB subunits scans DNA for abnormalities. Upon binding of the UvrA(2)B(2) complex to a putative damaged site, the DNA wraps around one UvrB monomer. DNA wrap is dependent on ATP binding by UvrB and probably causes local melting of the DNA helix, facilitating insertion of UvrB beta-hairpin between the DNA strands. Then UvrB probes one DNA strand for the presence of a lesion. If a lesion is found the UvrA subunits dissociate and the UvrB-DNA preincision complex is formed. This complex is subsequently bound by UvrC and the second UvrB is released. If no lesion is found, the DNA wraps around the other UvrB subunit that will check the other stand for damage.</text>
</comment>
<dbReference type="Pfam" id="PF00271">
    <property type="entry name" value="Helicase_C"/>
    <property type="match status" value="1"/>
</dbReference>
<dbReference type="SUPFAM" id="SSF46600">
    <property type="entry name" value="C-terminal UvrC-binding domain of UvrB"/>
    <property type="match status" value="1"/>
</dbReference>
<dbReference type="SMART" id="SM00487">
    <property type="entry name" value="DEXDc"/>
    <property type="match status" value="1"/>
</dbReference>
<dbReference type="CDD" id="cd17916">
    <property type="entry name" value="DEXHc_UvrB"/>
    <property type="match status" value="1"/>
</dbReference>
<evidence type="ECO:0000259" key="17">
    <source>
        <dbReference type="PROSITE" id="PS51194"/>
    </source>
</evidence>
<dbReference type="STRING" id="1798382.A3D77_05625"/>